<organism evidence="1 2">
    <name type="scientific">Hymenobacter swuensis DY53</name>
    <dbReference type="NCBI Taxonomy" id="1227739"/>
    <lineage>
        <taxon>Bacteria</taxon>
        <taxon>Pseudomonadati</taxon>
        <taxon>Bacteroidota</taxon>
        <taxon>Cytophagia</taxon>
        <taxon>Cytophagales</taxon>
        <taxon>Hymenobacteraceae</taxon>
        <taxon>Hymenobacter</taxon>
    </lineage>
</organism>
<dbReference type="KEGG" id="hsw:Hsw_0208"/>
<protein>
    <recommendedName>
        <fullName evidence="3">DUF72 domain-containing protein</fullName>
    </recommendedName>
</protein>
<evidence type="ECO:0000313" key="1">
    <source>
        <dbReference type="EMBL" id="AHJ95803.1"/>
    </source>
</evidence>
<dbReference type="Gene3D" id="3.20.20.410">
    <property type="entry name" value="Protein of unknown function UPF0759"/>
    <property type="match status" value="1"/>
</dbReference>
<dbReference type="PANTHER" id="PTHR30348">
    <property type="entry name" value="UNCHARACTERIZED PROTEIN YECE"/>
    <property type="match status" value="1"/>
</dbReference>
<dbReference type="Pfam" id="PF01904">
    <property type="entry name" value="DUF72"/>
    <property type="match status" value="1"/>
</dbReference>
<dbReference type="InterPro" id="IPR036520">
    <property type="entry name" value="UPF0759_sf"/>
</dbReference>
<dbReference type="PANTHER" id="PTHR30348:SF9">
    <property type="entry name" value="UPF0759 PROTEIN YECE"/>
    <property type="match status" value="1"/>
</dbReference>
<proteinExistence type="predicted"/>
<evidence type="ECO:0000313" key="2">
    <source>
        <dbReference type="Proteomes" id="UP000019423"/>
    </source>
</evidence>
<gene>
    <name evidence="1" type="ORF">Hsw_0208</name>
</gene>
<keyword evidence="2" id="KW-1185">Reference proteome</keyword>
<accession>W8ETC1</accession>
<dbReference type="SUPFAM" id="SSF117396">
    <property type="entry name" value="TM1631-like"/>
    <property type="match status" value="1"/>
</dbReference>
<reference evidence="1 2" key="1">
    <citation type="submission" date="2014-01" db="EMBL/GenBank/DDBJ databases">
        <title>Complete genome sequence of ionizing-radiation resistance bacterium Hymenobacter swuensis DY53.</title>
        <authorList>
            <person name="Jung J.-H."/>
            <person name="Jeong S.-W."/>
            <person name="Joe M.-H."/>
            <person name="Cho y.-j."/>
            <person name="Kim M.-K."/>
            <person name="Lim S.-Y."/>
        </authorList>
    </citation>
    <scope>NUCLEOTIDE SEQUENCE [LARGE SCALE GENOMIC DNA]</scope>
    <source>
        <strain evidence="1 2">DY53</strain>
    </source>
</reference>
<evidence type="ECO:0008006" key="3">
    <source>
        <dbReference type="Google" id="ProtNLM"/>
    </source>
</evidence>
<dbReference type="Proteomes" id="UP000019423">
    <property type="component" value="Chromosome"/>
</dbReference>
<dbReference type="HOGENOM" id="CLU_046519_2_0_10"/>
<sequence length="324" mass="36516">MLRLQLPATNAALAFAVPSDMDFGRLSDLRYVNFRLPADHPETAAVLARALPTQPAPPAVYVGCPIWTNKAWVGSYFPLGVRETEYLHHYGRQFNSIELNTTHYRIPDAPTVRKWREAVPVTFRFCPKIPQVISHDRALYNADDLTTSFCRAIEGLGPTLGHAFLQLPPTFGPEHLPRLERYLLDFPAYVPLAVELRHPAWFSDAGLLSSVTAMLEALNKPLVLSDVAGRRDVLHMRLTTPVTFIRINGHGLVDSDFRRADDWAACIAGWLEAGLHTAYVFIHQKDIMHSPIWAEHFLRRLHELTGMAVVPPRVIPQPVQGRLF</sequence>
<dbReference type="AlphaFoldDB" id="W8ETC1"/>
<dbReference type="InterPro" id="IPR002763">
    <property type="entry name" value="DUF72"/>
</dbReference>
<dbReference type="RefSeq" id="WP_231501342.1">
    <property type="nucleotide sequence ID" value="NZ_CP007145.1"/>
</dbReference>
<name>W8ETC1_9BACT</name>
<dbReference type="eggNOG" id="COG1801">
    <property type="taxonomic scope" value="Bacteria"/>
</dbReference>
<dbReference type="PATRIC" id="fig|1227739.3.peg.479"/>
<dbReference type="EMBL" id="CP007145">
    <property type="protein sequence ID" value="AHJ95803.1"/>
    <property type="molecule type" value="Genomic_DNA"/>
</dbReference>